<evidence type="ECO:0000256" key="1">
    <source>
        <dbReference type="SAM" id="SignalP"/>
    </source>
</evidence>
<evidence type="ECO:0000313" key="2">
    <source>
        <dbReference type="EMBL" id="SIT25026.1"/>
    </source>
</evidence>
<feature type="chain" id="PRO_5030022856" evidence="1">
    <location>
        <begin position="21"/>
        <end position="362"/>
    </location>
</feature>
<dbReference type="RefSeq" id="WP_076380423.1">
    <property type="nucleotide sequence ID" value="NZ_AP017422.1"/>
</dbReference>
<dbReference type="STRING" id="477680.SAMN05421788_106227"/>
<dbReference type="EMBL" id="FTOR01000006">
    <property type="protein sequence ID" value="SIT25026.1"/>
    <property type="molecule type" value="Genomic_DNA"/>
</dbReference>
<dbReference type="KEGG" id="fln:FLA_2180"/>
<reference evidence="3" key="1">
    <citation type="submission" date="2017-01" db="EMBL/GenBank/DDBJ databases">
        <authorList>
            <person name="Varghese N."/>
            <person name="Submissions S."/>
        </authorList>
    </citation>
    <scope>NUCLEOTIDE SEQUENCE [LARGE SCALE GENOMIC DNA]</scope>
    <source>
        <strain evidence="3">DSM 21054</strain>
    </source>
</reference>
<feature type="signal peptide" evidence="1">
    <location>
        <begin position="1"/>
        <end position="20"/>
    </location>
</feature>
<dbReference type="Gene3D" id="2.60.40.10">
    <property type="entry name" value="Immunoglobulins"/>
    <property type="match status" value="1"/>
</dbReference>
<dbReference type="InterPro" id="IPR013783">
    <property type="entry name" value="Ig-like_fold"/>
</dbReference>
<name>A0A173MEZ6_9BACT</name>
<proteinExistence type="predicted"/>
<accession>A0A173MEZ6</accession>
<dbReference type="Proteomes" id="UP000186917">
    <property type="component" value="Unassembled WGS sequence"/>
</dbReference>
<keyword evidence="1" id="KW-0732">Signal</keyword>
<sequence>MKIQKLIFLWLLLAAVPTSAQLTMALQVPPVGVVQKTQLWNMVLVNAGNTATAEVNITMLNVADHTPVLTAASRSVTLQKGANQLRYTDFSPVAWKYLSGAFSADMNPEGLIPVGNYTVCYAVGGWQGDTYVSLTEDCINLEIQPLSPPVLNTPADKDTLLSLYPQFTWLPPSPLNLFSNLSYDVSVTAVLQGQSALQAVQQNIPFYTAGNLATPISIYPVSAPSLDTARWYAWAVVAKNNNQVVAQSEVWMFYVPGMTKGTEDIAARSYLLLKKEQDAAGVSFIAAGGAGLSFYSYEKEHQAAITFTGPDGSVVRQAKVMVSYGNNFWWFDNKGDFKKNSVYKVSLQDSHRSQYITHFMIQ</sequence>
<gene>
    <name evidence="2" type="ORF">SAMN05421788_106227</name>
</gene>
<protein>
    <submittedName>
        <fullName evidence="2">Uncharacterized protein</fullName>
    </submittedName>
</protein>
<evidence type="ECO:0000313" key="3">
    <source>
        <dbReference type="Proteomes" id="UP000186917"/>
    </source>
</evidence>
<keyword evidence="3" id="KW-1185">Reference proteome</keyword>
<dbReference type="AlphaFoldDB" id="A0A173MEZ6"/>
<organism evidence="2 3">
    <name type="scientific">Filimonas lacunae</name>
    <dbReference type="NCBI Taxonomy" id="477680"/>
    <lineage>
        <taxon>Bacteria</taxon>
        <taxon>Pseudomonadati</taxon>
        <taxon>Bacteroidota</taxon>
        <taxon>Chitinophagia</taxon>
        <taxon>Chitinophagales</taxon>
        <taxon>Chitinophagaceae</taxon>
        <taxon>Filimonas</taxon>
    </lineage>
</organism>
<dbReference type="OrthoDB" id="633506at2"/>